<evidence type="ECO:0000313" key="7">
    <source>
        <dbReference type="Proteomes" id="UP000663836"/>
    </source>
</evidence>
<dbReference type="Proteomes" id="UP000663836">
    <property type="component" value="Unassembled WGS sequence"/>
</dbReference>
<sequence>MELQNLGHIAKVQCGKVWCPMTPEFFQEYVSIKNDQYRRLLLCIMNPNKFRAFADTSFDLSDANVLIQISSHGGSRRQEAQRLGRILRPKKGTSHQEYNSFFYSLASQDTIE</sequence>
<dbReference type="Pfam" id="PF16203">
    <property type="entry name" value="ERCC3_RAD25_C"/>
    <property type="match status" value="2"/>
</dbReference>
<evidence type="ECO:0000256" key="2">
    <source>
        <dbReference type="ARBA" id="ARBA00022801"/>
    </source>
</evidence>
<name>A0A820ILK8_9BILA</name>
<dbReference type="InterPro" id="IPR027417">
    <property type="entry name" value="P-loop_NTPase"/>
</dbReference>
<dbReference type="InterPro" id="IPR050615">
    <property type="entry name" value="ATP-dep_DNA_Helicase"/>
</dbReference>
<feature type="non-terminal residue" evidence="6">
    <location>
        <position position="1"/>
    </location>
</feature>
<feature type="domain" description="ERCC3/RAD25/XPB helicase C-terminal" evidence="5">
    <location>
        <begin position="54"/>
        <end position="112"/>
    </location>
</feature>
<dbReference type="AlphaFoldDB" id="A0A820ILK8"/>
<evidence type="ECO:0000259" key="5">
    <source>
        <dbReference type="Pfam" id="PF16203"/>
    </source>
</evidence>
<proteinExistence type="predicted"/>
<accession>A0A820ILK8</accession>
<dbReference type="GO" id="GO:0006367">
    <property type="term" value="P:transcription initiation at RNA polymerase II promoter"/>
    <property type="evidence" value="ECO:0007669"/>
    <property type="project" value="TreeGrafter"/>
</dbReference>
<evidence type="ECO:0000313" key="6">
    <source>
        <dbReference type="EMBL" id="CAF4308825.1"/>
    </source>
</evidence>
<organism evidence="6 7">
    <name type="scientific">Rotaria sordida</name>
    <dbReference type="NCBI Taxonomy" id="392033"/>
    <lineage>
        <taxon>Eukaryota</taxon>
        <taxon>Metazoa</taxon>
        <taxon>Spiralia</taxon>
        <taxon>Gnathifera</taxon>
        <taxon>Rotifera</taxon>
        <taxon>Eurotatoria</taxon>
        <taxon>Bdelloidea</taxon>
        <taxon>Philodinida</taxon>
        <taxon>Philodinidae</taxon>
        <taxon>Rotaria</taxon>
    </lineage>
</organism>
<dbReference type="GO" id="GO:0016787">
    <property type="term" value="F:hydrolase activity"/>
    <property type="evidence" value="ECO:0007669"/>
    <property type="project" value="UniProtKB-KW"/>
</dbReference>
<dbReference type="GO" id="GO:0005675">
    <property type="term" value="C:transcription factor TFIIH holo complex"/>
    <property type="evidence" value="ECO:0007669"/>
    <property type="project" value="TreeGrafter"/>
</dbReference>
<dbReference type="GO" id="GO:0005524">
    <property type="term" value="F:ATP binding"/>
    <property type="evidence" value="ECO:0007669"/>
    <property type="project" value="UniProtKB-KW"/>
</dbReference>
<evidence type="ECO:0000256" key="4">
    <source>
        <dbReference type="ARBA" id="ARBA00022840"/>
    </source>
</evidence>
<dbReference type="SUPFAM" id="SSF52540">
    <property type="entry name" value="P-loop containing nucleoside triphosphate hydrolases"/>
    <property type="match status" value="1"/>
</dbReference>
<gene>
    <name evidence="6" type="ORF">JBS370_LOCUS40646</name>
</gene>
<dbReference type="GO" id="GO:0000112">
    <property type="term" value="C:nucleotide-excision repair factor 3 complex"/>
    <property type="evidence" value="ECO:0007669"/>
    <property type="project" value="TreeGrafter"/>
</dbReference>
<keyword evidence="1" id="KW-0547">Nucleotide-binding</keyword>
<dbReference type="GO" id="GO:0043138">
    <property type="term" value="F:3'-5' DNA helicase activity"/>
    <property type="evidence" value="ECO:0007669"/>
    <property type="project" value="TreeGrafter"/>
</dbReference>
<protein>
    <recommendedName>
        <fullName evidence="5">ERCC3/RAD25/XPB helicase C-terminal domain-containing protein</fullName>
    </recommendedName>
</protein>
<comment type="caution">
    <text evidence="6">The sequence shown here is derived from an EMBL/GenBank/DDBJ whole genome shotgun (WGS) entry which is preliminary data.</text>
</comment>
<dbReference type="InterPro" id="IPR032438">
    <property type="entry name" value="ERCC3_RAD25_C"/>
</dbReference>
<keyword evidence="3" id="KW-0347">Helicase</keyword>
<keyword evidence="4" id="KW-0067">ATP-binding</keyword>
<dbReference type="PANTHER" id="PTHR11274:SF0">
    <property type="entry name" value="GENERAL TRANSCRIPTION AND DNA REPAIR FACTOR IIH HELICASE SUBUNIT XPB"/>
    <property type="match status" value="1"/>
</dbReference>
<evidence type="ECO:0000256" key="3">
    <source>
        <dbReference type="ARBA" id="ARBA00022806"/>
    </source>
</evidence>
<keyword evidence="2" id="KW-0378">Hydrolase</keyword>
<dbReference type="GO" id="GO:0097550">
    <property type="term" value="C:transcription preinitiation complex"/>
    <property type="evidence" value="ECO:0007669"/>
    <property type="project" value="TreeGrafter"/>
</dbReference>
<reference evidence="6" key="1">
    <citation type="submission" date="2021-02" db="EMBL/GenBank/DDBJ databases">
        <authorList>
            <person name="Nowell W R."/>
        </authorList>
    </citation>
    <scope>NUCLEOTIDE SEQUENCE</scope>
</reference>
<dbReference type="Gene3D" id="3.40.50.300">
    <property type="entry name" value="P-loop containing nucleotide triphosphate hydrolases"/>
    <property type="match status" value="2"/>
</dbReference>
<feature type="domain" description="ERCC3/RAD25/XPB helicase C-terminal" evidence="5">
    <location>
        <begin position="3"/>
        <end position="52"/>
    </location>
</feature>
<evidence type="ECO:0000256" key="1">
    <source>
        <dbReference type="ARBA" id="ARBA00022741"/>
    </source>
</evidence>
<dbReference type="EMBL" id="CAJOBD010037968">
    <property type="protein sequence ID" value="CAF4308825.1"/>
    <property type="molecule type" value="Genomic_DNA"/>
</dbReference>
<dbReference type="PANTHER" id="PTHR11274">
    <property type="entry name" value="RAD25/XP-B DNA REPAIR HELICASE"/>
    <property type="match status" value="1"/>
</dbReference>